<evidence type="ECO:0000256" key="2">
    <source>
        <dbReference type="ARBA" id="ARBA00008640"/>
    </source>
</evidence>
<dbReference type="EMBL" id="VAVZ01000017">
    <property type="protein sequence ID" value="TLP97440.1"/>
    <property type="molecule type" value="Genomic_DNA"/>
</dbReference>
<dbReference type="PANTHER" id="PTHR12677">
    <property type="entry name" value="GOLGI APPARATUS MEMBRANE PROTEIN TVP38-RELATED"/>
    <property type="match status" value="1"/>
</dbReference>
<comment type="subcellular location">
    <subcellularLocation>
        <location evidence="1 7">Cell membrane</location>
        <topology evidence="1 7">Multi-pass membrane protein</topology>
    </subcellularLocation>
</comment>
<gene>
    <name evidence="9" type="ORF">FEF26_07495</name>
</gene>
<dbReference type="RefSeq" id="WP_138252921.1">
    <property type="nucleotide sequence ID" value="NZ_VAVZ01000017.1"/>
</dbReference>
<proteinExistence type="inferred from homology"/>
<dbReference type="InterPro" id="IPR015414">
    <property type="entry name" value="TMEM64"/>
</dbReference>
<feature type="transmembrane region" description="Helical" evidence="7">
    <location>
        <begin position="200"/>
        <end position="220"/>
    </location>
</feature>
<dbReference type="GO" id="GO:0005886">
    <property type="term" value="C:plasma membrane"/>
    <property type="evidence" value="ECO:0007669"/>
    <property type="project" value="UniProtKB-SubCell"/>
</dbReference>
<comment type="caution">
    <text evidence="9">The sequence shown here is derived from an EMBL/GenBank/DDBJ whole genome shotgun (WGS) entry which is preliminary data.</text>
</comment>
<accession>A0A5R9BB36</accession>
<evidence type="ECO:0000256" key="5">
    <source>
        <dbReference type="ARBA" id="ARBA00022989"/>
    </source>
</evidence>
<keyword evidence="10" id="KW-1185">Reference proteome</keyword>
<keyword evidence="3 7" id="KW-1003">Cell membrane</keyword>
<reference evidence="9 10" key="1">
    <citation type="submission" date="2019-05" db="EMBL/GenBank/DDBJ databases">
        <title>Nesterenkonia sp. GY074 isolated from the Southern Atlantic Ocean.</title>
        <authorList>
            <person name="Zhang G."/>
        </authorList>
    </citation>
    <scope>NUCLEOTIDE SEQUENCE [LARGE SCALE GENOMIC DNA]</scope>
    <source>
        <strain evidence="9 10">GY074</strain>
    </source>
</reference>
<sequence length="229" mass="24736">MTSEPNEPQDPAHDQERWVSVLRNTALGAVVLGLLWVVFNVELPPVHVIQRNIEALGWAGWIAFVGLYALVATTPIPVTIMAVAGGILFDVAAGTILSVVGVMLGCWIAYWVARGLGKHTMIKLLGRHRATVEQHLRDSGFYAVATLRLIPGIPYWPVNYGSGSFGVRHTPYVLASLVSCIPGQFSLVAIGAFIADPSIMTGAAVAIGWVAVGILTVMAYHRWRSDRQV</sequence>
<comment type="similarity">
    <text evidence="2 7">Belongs to the TVP38/TMEM64 family.</text>
</comment>
<feature type="transmembrane region" description="Helical" evidence="7">
    <location>
        <begin position="172"/>
        <end position="194"/>
    </location>
</feature>
<dbReference type="InterPro" id="IPR032816">
    <property type="entry name" value="VTT_dom"/>
</dbReference>
<evidence type="ECO:0000313" key="10">
    <source>
        <dbReference type="Proteomes" id="UP000310458"/>
    </source>
</evidence>
<dbReference type="Proteomes" id="UP000310458">
    <property type="component" value="Unassembled WGS sequence"/>
</dbReference>
<evidence type="ECO:0000259" key="8">
    <source>
        <dbReference type="Pfam" id="PF09335"/>
    </source>
</evidence>
<keyword evidence="4 7" id="KW-0812">Transmembrane</keyword>
<evidence type="ECO:0000256" key="4">
    <source>
        <dbReference type="ARBA" id="ARBA00022692"/>
    </source>
</evidence>
<evidence type="ECO:0000256" key="6">
    <source>
        <dbReference type="ARBA" id="ARBA00023136"/>
    </source>
</evidence>
<dbReference type="Pfam" id="PF09335">
    <property type="entry name" value="VTT_dom"/>
    <property type="match status" value="1"/>
</dbReference>
<dbReference type="PANTHER" id="PTHR12677:SF59">
    <property type="entry name" value="GOLGI APPARATUS MEMBRANE PROTEIN TVP38-RELATED"/>
    <property type="match status" value="1"/>
</dbReference>
<feature type="domain" description="VTT" evidence="8">
    <location>
        <begin position="76"/>
        <end position="192"/>
    </location>
</feature>
<evidence type="ECO:0000256" key="3">
    <source>
        <dbReference type="ARBA" id="ARBA00022475"/>
    </source>
</evidence>
<evidence type="ECO:0000256" key="7">
    <source>
        <dbReference type="RuleBase" id="RU366058"/>
    </source>
</evidence>
<dbReference type="OrthoDB" id="5242213at2"/>
<name>A0A5R9BB36_9MICC</name>
<evidence type="ECO:0000256" key="1">
    <source>
        <dbReference type="ARBA" id="ARBA00004651"/>
    </source>
</evidence>
<keyword evidence="5 7" id="KW-1133">Transmembrane helix</keyword>
<evidence type="ECO:0000313" key="9">
    <source>
        <dbReference type="EMBL" id="TLP97440.1"/>
    </source>
</evidence>
<feature type="transmembrane region" description="Helical" evidence="7">
    <location>
        <begin position="91"/>
        <end position="113"/>
    </location>
</feature>
<keyword evidence="6 7" id="KW-0472">Membrane</keyword>
<protein>
    <recommendedName>
        <fullName evidence="7">TVP38/TMEM64 family membrane protein</fullName>
    </recommendedName>
</protein>
<organism evidence="9 10">
    <name type="scientific">Nesterenkonia salmonea</name>
    <dbReference type="NCBI Taxonomy" id="1804987"/>
    <lineage>
        <taxon>Bacteria</taxon>
        <taxon>Bacillati</taxon>
        <taxon>Actinomycetota</taxon>
        <taxon>Actinomycetes</taxon>
        <taxon>Micrococcales</taxon>
        <taxon>Micrococcaceae</taxon>
        <taxon>Nesterenkonia</taxon>
    </lineage>
</organism>
<feature type="transmembrane region" description="Helical" evidence="7">
    <location>
        <begin position="20"/>
        <end position="41"/>
    </location>
</feature>
<dbReference type="AlphaFoldDB" id="A0A5R9BB36"/>
<feature type="transmembrane region" description="Helical" evidence="7">
    <location>
        <begin position="53"/>
        <end position="71"/>
    </location>
</feature>